<keyword evidence="6 12" id="KW-0028">Amino-acid biosynthesis</keyword>
<keyword evidence="8 12" id="KW-0457">Lysine biosynthesis</keyword>
<keyword evidence="10 12" id="KW-0704">Schiff base</keyword>
<evidence type="ECO:0000256" key="12">
    <source>
        <dbReference type="HAMAP-Rule" id="MF_00418"/>
    </source>
</evidence>
<accession>A0ABT9M2I0</accession>
<dbReference type="InterPro" id="IPR020625">
    <property type="entry name" value="Schiff_base-form_aldolases_AS"/>
</dbReference>
<feature type="active site" description="Proton donor/acceptor" evidence="12">
    <location>
        <position position="134"/>
    </location>
</feature>
<dbReference type="Proteomes" id="UP001223886">
    <property type="component" value="Unassembled WGS sequence"/>
</dbReference>
<comment type="similarity">
    <text evidence="3 12 13">Belongs to the DapA family.</text>
</comment>
<dbReference type="CDD" id="cd00950">
    <property type="entry name" value="DHDPS"/>
    <property type="match status" value="1"/>
</dbReference>
<evidence type="ECO:0000256" key="8">
    <source>
        <dbReference type="ARBA" id="ARBA00023154"/>
    </source>
</evidence>
<comment type="caution">
    <text evidence="14">The sequence shown here is derived from an EMBL/GenBank/DDBJ whole genome shotgun (WGS) entry which is preliminary data.</text>
</comment>
<evidence type="ECO:0000256" key="4">
    <source>
        <dbReference type="ARBA" id="ARBA00012086"/>
    </source>
</evidence>
<keyword evidence="5 12" id="KW-0963">Cytoplasm</keyword>
<dbReference type="EMBL" id="JAURUP010000004">
    <property type="protein sequence ID" value="MDP9750145.1"/>
    <property type="molecule type" value="Genomic_DNA"/>
</dbReference>
<comment type="subcellular location">
    <subcellularLocation>
        <location evidence="12">Cytoplasm</location>
    </subcellularLocation>
</comment>
<dbReference type="GO" id="GO:0008840">
    <property type="term" value="F:4-hydroxy-tetrahydrodipicolinate synthase activity"/>
    <property type="evidence" value="ECO:0007669"/>
    <property type="project" value="UniProtKB-EC"/>
</dbReference>
<comment type="subunit">
    <text evidence="12">Homotetramer; dimer of dimers.</text>
</comment>
<comment type="caution">
    <text evidence="12">Was originally thought to be a dihydrodipicolinate synthase (DHDPS), catalyzing the condensation of (S)-aspartate-beta-semialdehyde [(S)-ASA] and pyruvate to dihydrodipicolinate (DHDP). However, it was shown in E.coli that the product of the enzymatic reaction is not dihydrodipicolinate but in fact (4S)-4-hydroxy-2,3,4,5-tetrahydro-(2S)-dipicolinic acid (HTPA), and that the consecutive dehydration reaction leading to DHDP is not spontaneous but catalyzed by DapB.</text>
</comment>
<evidence type="ECO:0000256" key="10">
    <source>
        <dbReference type="ARBA" id="ARBA00023270"/>
    </source>
</evidence>
<dbReference type="SMART" id="SM01130">
    <property type="entry name" value="DHDPS"/>
    <property type="match status" value="1"/>
</dbReference>
<keyword evidence="15" id="KW-1185">Reference proteome</keyword>
<protein>
    <recommendedName>
        <fullName evidence="4 12">4-hydroxy-tetrahydrodipicolinate synthase</fullName>
        <shortName evidence="12">HTPA synthase</shortName>
        <ecNumber evidence="4 12">4.3.3.7</ecNumber>
    </recommendedName>
</protein>
<dbReference type="RefSeq" id="WP_028991521.1">
    <property type="nucleotide sequence ID" value="NZ_JAURUP010000004.1"/>
</dbReference>
<gene>
    <name evidence="12" type="primary">dapA</name>
    <name evidence="14" type="ORF">J2S24_000611</name>
</gene>
<keyword evidence="9 12" id="KW-0456">Lyase</keyword>
<evidence type="ECO:0000256" key="1">
    <source>
        <dbReference type="ARBA" id="ARBA00003294"/>
    </source>
</evidence>
<dbReference type="InterPro" id="IPR020624">
    <property type="entry name" value="Schiff_base-form_aldolases_CS"/>
</dbReference>
<evidence type="ECO:0000256" key="9">
    <source>
        <dbReference type="ARBA" id="ARBA00023239"/>
    </source>
</evidence>
<sequence>MPVFKGSGVAIVTPFNEEGVNFEKLGELIEWHIKEGTDAIIICGTTGEASTMTQEEQQAAIKFTVEKVAGRIPVIAGTGSNNTAHAVEMSEYAQSAGADALLVITPYYNKTTQKGLVAHFTEIARHVDIPIIIYNVPSRTSLNMLPETYLELSKHVDNVVGVKEASGDIVQVAEIARIMGKSFEIYSGNDDQVIPIMSLGGLGVISVTANIIPAKIHEMTTAYLNGDIEKARNMQLELNPLNKALFVETNPIPVKTAMNLMGFNVGPLRLPLVEMSDKNLEYLKSVLSKYGLLKEAN</sequence>
<comment type="catalytic activity">
    <reaction evidence="11 12">
        <text>L-aspartate 4-semialdehyde + pyruvate = (2S,4S)-4-hydroxy-2,3,4,5-tetrahydrodipicolinate + H2O + H(+)</text>
        <dbReference type="Rhea" id="RHEA:34171"/>
        <dbReference type="ChEBI" id="CHEBI:15361"/>
        <dbReference type="ChEBI" id="CHEBI:15377"/>
        <dbReference type="ChEBI" id="CHEBI:15378"/>
        <dbReference type="ChEBI" id="CHEBI:67139"/>
        <dbReference type="ChEBI" id="CHEBI:537519"/>
        <dbReference type="EC" id="4.3.3.7"/>
    </reaction>
</comment>
<organism evidence="14 15">
    <name type="scientific">Thermoanaerobacter pentosaceus</name>
    <dbReference type="NCBI Taxonomy" id="694059"/>
    <lineage>
        <taxon>Bacteria</taxon>
        <taxon>Bacillati</taxon>
        <taxon>Bacillota</taxon>
        <taxon>Clostridia</taxon>
        <taxon>Thermoanaerobacterales</taxon>
        <taxon>Thermoanaerobacteraceae</taxon>
        <taxon>Thermoanaerobacter</taxon>
    </lineage>
</organism>
<feature type="site" description="Part of a proton relay during catalysis" evidence="12">
    <location>
        <position position="108"/>
    </location>
</feature>
<dbReference type="PROSITE" id="PS00665">
    <property type="entry name" value="DHDPS_1"/>
    <property type="match status" value="1"/>
</dbReference>
<feature type="binding site" evidence="12">
    <location>
        <position position="205"/>
    </location>
    <ligand>
        <name>pyruvate</name>
        <dbReference type="ChEBI" id="CHEBI:15361"/>
    </ligand>
</feature>
<evidence type="ECO:0000256" key="2">
    <source>
        <dbReference type="ARBA" id="ARBA00005120"/>
    </source>
</evidence>
<name>A0ABT9M2I0_9THEO</name>
<proteinExistence type="inferred from homology"/>
<dbReference type="PANTHER" id="PTHR12128">
    <property type="entry name" value="DIHYDRODIPICOLINATE SYNTHASE"/>
    <property type="match status" value="1"/>
</dbReference>
<dbReference type="Gene3D" id="3.20.20.70">
    <property type="entry name" value="Aldolase class I"/>
    <property type="match status" value="1"/>
</dbReference>
<dbReference type="PRINTS" id="PR00146">
    <property type="entry name" value="DHPICSNTHASE"/>
</dbReference>
<evidence type="ECO:0000256" key="11">
    <source>
        <dbReference type="ARBA" id="ARBA00047836"/>
    </source>
</evidence>
<dbReference type="PIRSF" id="PIRSF001365">
    <property type="entry name" value="DHDPS"/>
    <property type="match status" value="1"/>
</dbReference>
<evidence type="ECO:0000313" key="14">
    <source>
        <dbReference type="EMBL" id="MDP9750145.1"/>
    </source>
</evidence>
<dbReference type="NCBIfam" id="TIGR00674">
    <property type="entry name" value="dapA"/>
    <property type="match status" value="1"/>
</dbReference>
<dbReference type="PROSITE" id="PS00666">
    <property type="entry name" value="DHDPS_2"/>
    <property type="match status" value="1"/>
</dbReference>
<dbReference type="SUPFAM" id="SSF51569">
    <property type="entry name" value="Aldolase"/>
    <property type="match status" value="1"/>
</dbReference>
<evidence type="ECO:0000256" key="3">
    <source>
        <dbReference type="ARBA" id="ARBA00007592"/>
    </source>
</evidence>
<comment type="pathway">
    <text evidence="2 12">Amino-acid biosynthesis; L-lysine biosynthesis via DAP pathway; (S)-tetrahydrodipicolinate from L-aspartate: step 3/4.</text>
</comment>
<reference evidence="14 15" key="1">
    <citation type="submission" date="2023-07" db="EMBL/GenBank/DDBJ databases">
        <title>Genomic Encyclopedia of Type Strains, Phase IV (KMG-IV): sequencing the most valuable type-strain genomes for metagenomic binning, comparative biology and taxonomic classification.</title>
        <authorList>
            <person name="Goeker M."/>
        </authorList>
    </citation>
    <scope>NUCLEOTIDE SEQUENCE [LARGE SCALE GENOMIC DNA]</scope>
    <source>
        <strain evidence="14 15">DSM 25963</strain>
    </source>
</reference>
<dbReference type="InterPro" id="IPR005263">
    <property type="entry name" value="DapA"/>
</dbReference>
<dbReference type="EC" id="4.3.3.7" evidence="4 12"/>
<dbReference type="HAMAP" id="MF_00418">
    <property type="entry name" value="DapA"/>
    <property type="match status" value="1"/>
</dbReference>
<evidence type="ECO:0000256" key="5">
    <source>
        <dbReference type="ARBA" id="ARBA00022490"/>
    </source>
</evidence>
<dbReference type="InterPro" id="IPR002220">
    <property type="entry name" value="DapA-like"/>
</dbReference>
<evidence type="ECO:0000256" key="6">
    <source>
        <dbReference type="ARBA" id="ARBA00022605"/>
    </source>
</evidence>
<feature type="active site" description="Schiff-base intermediate with substrate" evidence="12">
    <location>
        <position position="163"/>
    </location>
</feature>
<feature type="site" description="Part of a proton relay during catalysis" evidence="12">
    <location>
        <position position="45"/>
    </location>
</feature>
<evidence type="ECO:0000256" key="7">
    <source>
        <dbReference type="ARBA" id="ARBA00022915"/>
    </source>
</evidence>
<evidence type="ECO:0000313" key="15">
    <source>
        <dbReference type="Proteomes" id="UP001223886"/>
    </source>
</evidence>
<dbReference type="PANTHER" id="PTHR12128:SF66">
    <property type="entry name" value="4-HYDROXY-2-OXOGLUTARATE ALDOLASE, MITOCHONDRIAL"/>
    <property type="match status" value="1"/>
</dbReference>
<feature type="binding site" evidence="12">
    <location>
        <position position="46"/>
    </location>
    <ligand>
        <name>pyruvate</name>
        <dbReference type="ChEBI" id="CHEBI:15361"/>
    </ligand>
</feature>
<dbReference type="Pfam" id="PF00701">
    <property type="entry name" value="DHDPS"/>
    <property type="match status" value="1"/>
</dbReference>
<evidence type="ECO:0000256" key="13">
    <source>
        <dbReference type="PIRNR" id="PIRNR001365"/>
    </source>
</evidence>
<dbReference type="InterPro" id="IPR013785">
    <property type="entry name" value="Aldolase_TIM"/>
</dbReference>
<comment type="function">
    <text evidence="1 12">Catalyzes the condensation of (S)-aspartate-beta-semialdehyde [(S)-ASA] and pyruvate to 4-hydroxy-tetrahydrodipicolinate (HTPA).</text>
</comment>
<keyword evidence="7 12" id="KW-0220">Diaminopimelate biosynthesis</keyword>